<feature type="chain" id="PRO_5008897156" description="Secreted protein" evidence="2">
    <location>
        <begin position="32"/>
        <end position="144"/>
    </location>
</feature>
<evidence type="ECO:0000256" key="2">
    <source>
        <dbReference type="SAM" id="SignalP"/>
    </source>
</evidence>
<dbReference type="OrthoDB" id="6362344at2759"/>
<dbReference type="AlphaFoldDB" id="A0A1D1UEC2"/>
<protein>
    <recommendedName>
        <fullName evidence="5">Secreted protein</fullName>
    </recommendedName>
</protein>
<evidence type="ECO:0008006" key="5">
    <source>
        <dbReference type="Google" id="ProtNLM"/>
    </source>
</evidence>
<reference evidence="3 4" key="1">
    <citation type="journal article" date="2016" name="Nat. Commun.">
        <title>Extremotolerant tardigrade genome and improved radiotolerance of human cultured cells by tardigrade-unique protein.</title>
        <authorList>
            <person name="Hashimoto T."/>
            <person name="Horikawa D.D."/>
            <person name="Saito Y."/>
            <person name="Kuwahara H."/>
            <person name="Kozuka-Hata H."/>
            <person name="Shin-I T."/>
            <person name="Minakuchi Y."/>
            <person name="Ohishi K."/>
            <person name="Motoyama A."/>
            <person name="Aizu T."/>
            <person name="Enomoto A."/>
            <person name="Kondo K."/>
            <person name="Tanaka S."/>
            <person name="Hara Y."/>
            <person name="Koshikawa S."/>
            <person name="Sagara H."/>
            <person name="Miura T."/>
            <person name="Yokobori S."/>
            <person name="Miyagawa K."/>
            <person name="Suzuki Y."/>
            <person name="Kubo T."/>
            <person name="Oyama M."/>
            <person name="Kohara Y."/>
            <person name="Fujiyama A."/>
            <person name="Arakawa K."/>
            <person name="Katayama T."/>
            <person name="Toyoda A."/>
            <person name="Kunieda T."/>
        </authorList>
    </citation>
    <scope>NUCLEOTIDE SEQUENCE [LARGE SCALE GENOMIC DNA]</scope>
    <source>
        <strain evidence="3 4">YOKOZUNA-1</strain>
    </source>
</reference>
<proteinExistence type="predicted"/>
<organism evidence="3 4">
    <name type="scientific">Ramazzottius varieornatus</name>
    <name type="common">Water bear</name>
    <name type="synonym">Tardigrade</name>
    <dbReference type="NCBI Taxonomy" id="947166"/>
    <lineage>
        <taxon>Eukaryota</taxon>
        <taxon>Metazoa</taxon>
        <taxon>Ecdysozoa</taxon>
        <taxon>Tardigrada</taxon>
        <taxon>Eutardigrada</taxon>
        <taxon>Parachela</taxon>
        <taxon>Hypsibioidea</taxon>
        <taxon>Ramazzottiidae</taxon>
        <taxon>Ramazzottius</taxon>
    </lineage>
</organism>
<keyword evidence="2" id="KW-0732">Signal</keyword>
<name>A0A1D1UEC2_RAMVA</name>
<accession>A0A1D1UEC2</accession>
<gene>
    <name evidence="3" type="primary">RvY_00884</name>
    <name evidence="3" type="synonym">RvY_00884.1</name>
    <name evidence="3" type="ORF">RvY_00884-1</name>
</gene>
<evidence type="ECO:0000313" key="3">
    <source>
        <dbReference type="EMBL" id="GAU88134.1"/>
    </source>
</evidence>
<evidence type="ECO:0000313" key="4">
    <source>
        <dbReference type="Proteomes" id="UP000186922"/>
    </source>
</evidence>
<evidence type="ECO:0000256" key="1">
    <source>
        <dbReference type="SAM" id="MobiDB-lite"/>
    </source>
</evidence>
<keyword evidence="4" id="KW-1185">Reference proteome</keyword>
<feature type="region of interest" description="Disordered" evidence="1">
    <location>
        <begin position="111"/>
        <end position="144"/>
    </location>
</feature>
<comment type="caution">
    <text evidence="3">The sequence shown here is derived from an EMBL/GenBank/DDBJ whole genome shotgun (WGS) entry which is preliminary data.</text>
</comment>
<sequence>MESRKVSVGNLVCLLLTGCAVMFYAVPVTNADDTFQCCLAGWKSVRGVVICNRPCCEGYSTRHAVLPALGQVTYCSKEPMASSDSSSYAMIPPNVMAANRGQPRPRRVLALSSEAENPSRKERDQYRPPYEKQPSSCQCSGTTS</sequence>
<feature type="signal peptide" evidence="2">
    <location>
        <begin position="1"/>
        <end position="31"/>
    </location>
</feature>
<feature type="compositionally biased region" description="Polar residues" evidence="1">
    <location>
        <begin position="133"/>
        <end position="144"/>
    </location>
</feature>
<feature type="compositionally biased region" description="Basic and acidic residues" evidence="1">
    <location>
        <begin position="117"/>
        <end position="130"/>
    </location>
</feature>
<dbReference type="Proteomes" id="UP000186922">
    <property type="component" value="Unassembled WGS sequence"/>
</dbReference>
<dbReference type="PROSITE" id="PS51257">
    <property type="entry name" value="PROKAR_LIPOPROTEIN"/>
    <property type="match status" value="1"/>
</dbReference>
<dbReference type="EMBL" id="BDGG01000001">
    <property type="protein sequence ID" value="GAU88134.1"/>
    <property type="molecule type" value="Genomic_DNA"/>
</dbReference>